<feature type="chain" id="PRO_5036366542" description="Hydrophobin" evidence="1">
    <location>
        <begin position="23"/>
        <end position="88"/>
    </location>
</feature>
<evidence type="ECO:0000313" key="5">
    <source>
        <dbReference type="Proteomes" id="UP000325313"/>
    </source>
</evidence>
<dbReference type="Proteomes" id="UP000324748">
    <property type="component" value="Unassembled WGS sequence"/>
</dbReference>
<protein>
    <recommendedName>
        <fullName evidence="6">Hydrophobin</fullName>
    </recommendedName>
</protein>
<dbReference type="AlphaFoldDB" id="A0A5B0QU39"/>
<dbReference type="EMBL" id="VSWC01000066">
    <property type="protein sequence ID" value="KAA1098222.1"/>
    <property type="molecule type" value="Genomic_DNA"/>
</dbReference>
<evidence type="ECO:0000313" key="3">
    <source>
        <dbReference type="EMBL" id="KAA1116808.1"/>
    </source>
</evidence>
<feature type="signal peptide" evidence="1">
    <location>
        <begin position="1"/>
        <end position="22"/>
    </location>
</feature>
<gene>
    <name evidence="2" type="ORF">PGT21_031071</name>
    <name evidence="3" type="ORF">PGTUg99_021598</name>
</gene>
<evidence type="ECO:0000313" key="4">
    <source>
        <dbReference type="Proteomes" id="UP000324748"/>
    </source>
</evidence>
<reference evidence="4 5" key="1">
    <citation type="submission" date="2019-05" db="EMBL/GenBank/DDBJ databases">
        <title>Emergence of the Ug99 lineage of the wheat stem rust pathogen through somatic hybridization.</title>
        <authorList>
            <person name="Li F."/>
            <person name="Upadhyaya N.M."/>
            <person name="Sperschneider J."/>
            <person name="Matny O."/>
            <person name="Nguyen-Phuc H."/>
            <person name="Mago R."/>
            <person name="Raley C."/>
            <person name="Miller M.E."/>
            <person name="Silverstein K.A.T."/>
            <person name="Henningsen E."/>
            <person name="Hirsch C.D."/>
            <person name="Visser B."/>
            <person name="Pretorius Z.A."/>
            <person name="Steffenson B.J."/>
            <person name="Schwessinger B."/>
            <person name="Dodds P.N."/>
            <person name="Figueroa M."/>
        </authorList>
    </citation>
    <scope>NUCLEOTIDE SEQUENCE [LARGE SCALE GENOMIC DNA]</scope>
    <source>
        <strain evidence="2">21-0</strain>
        <strain evidence="3 5">Ug99</strain>
    </source>
</reference>
<sequence length="88" mass="9727">MNVFQSTLPIIFLAGVCKFASARCGTGEVDACATYQQRIYQAPPGNFDCHITSSETHYCCPANEMVPSTPDYPLGYAIKTLKCYKNTY</sequence>
<organism evidence="3 5">
    <name type="scientific">Puccinia graminis f. sp. tritici</name>
    <dbReference type="NCBI Taxonomy" id="56615"/>
    <lineage>
        <taxon>Eukaryota</taxon>
        <taxon>Fungi</taxon>
        <taxon>Dikarya</taxon>
        <taxon>Basidiomycota</taxon>
        <taxon>Pucciniomycotina</taxon>
        <taxon>Pucciniomycetes</taxon>
        <taxon>Pucciniales</taxon>
        <taxon>Pucciniaceae</taxon>
        <taxon>Puccinia</taxon>
    </lineage>
</organism>
<accession>A0A5B0QU39</accession>
<name>A0A5B0QU39_PUCGR</name>
<evidence type="ECO:0000313" key="2">
    <source>
        <dbReference type="EMBL" id="KAA1098222.1"/>
    </source>
</evidence>
<comment type="caution">
    <text evidence="3">The sequence shown here is derived from an EMBL/GenBank/DDBJ whole genome shotgun (WGS) entry which is preliminary data.</text>
</comment>
<keyword evidence="4" id="KW-1185">Reference proteome</keyword>
<evidence type="ECO:0008006" key="6">
    <source>
        <dbReference type="Google" id="ProtNLM"/>
    </source>
</evidence>
<dbReference type="Proteomes" id="UP000325313">
    <property type="component" value="Unassembled WGS sequence"/>
</dbReference>
<proteinExistence type="predicted"/>
<evidence type="ECO:0000256" key="1">
    <source>
        <dbReference type="SAM" id="SignalP"/>
    </source>
</evidence>
<dbReference type="OrthoDB" id="10268199at2759"/>
<keyword evidence="1" id="KW-0732">Signal</keyword>
<dbReference type="EMBL" id="VDEP01000270">
    <property type="protein sequence ID" value="KAA1116808.1"/>
    <property type="molecule type" value="Genomic_DNA"/>
</dbReference>